<proteinExistence type="predicted"/>
<evidence type="ECO:0000313" key="2">
    <source>
        <dbReference type="Proteomes" id="UP000288805"/>
    </source>
</evidence>
<dbReference type="PANTHER" id="PTHR36617:SF15">
    <property type="entry name" value="REVERSE TRANSCRIPTASE ZINC-BINDING DOMAIN-CONTAINING PROTEIN"/>
    <property type="match status" value="1"/>
</dbReference>
<comment type="caution">
    <text evidence="1">The sequence shown here is derived from an EMBL/GenBank/DDBJ whole genome shotgun (WGS) entry which is preliminary data.</text>
</comment>
<sequence length="100" mass="11625">MGRKRGNGRRMRFWRDRWYGDSPLSVSFPSLFALAIDKETKVEEAKSFLGWLHGKKVCGDVEDKVFWTETKSRKFSVKSLYNALEQGNPSLFPSSCIWNM</sequence>
<reference evidence="1 2" key="1">
    <citation type="journal article" date="2018" name="PLoS Genet.">
        <title>Population sequencing reveals clonal diversity and ancestral inbreeding in the grapevine cultivar Chardonnay.</title>
        <authorList>
            <person name="Roach M.J."/>
            <person name="Johnson D.L."/>
            <person name="Bohlmann J."/>
            <person name="van Vuuren H.J."/>
            <person name="Jones S.J."/>
            <person name="Pretorius I.S."/>
            <person name="Schmidt S.A."/>
            <person name="Borneman A.R."/>
        </authorList>
    </citation>
    <scope>NUCLEOTIDE SEQUENCE [LARGE SCALE GENOMIC DNA]</scope>
    <source>
        <strain evidence="2">cv. Chardonnay</strain>
        <tissue evidence="1">Leaf</tissue>
    </source>
</reference>
<dbReference type="EMBL" id="QGNW01000051">
    <property type="protein sequence ID" value="RVX06518.1"/>
    <property type="molecule type" value="Genomic_DNA"/>
</dbReference>
<accession>A0A438JC44</accession>
<protein>
    <submittedName>
        <fullName evidence="1">Uncharacterized protein</fullName>
    </submittedName>
</protein>
<gene>
    <name evidence="1" type="ORF">CK203_023540</name>
</gene>
<organism evidence="1 2">
    <name type="scientific">Vitis vinifera</name>
    <name type="common">Grape</name>
    <dbReference type="NCBI Taxonomy" id="29760"/>
    <lineage>
        <taxon>Eukaryota</taxon>
        <taxon>Viridiplantae</taxon>
        <taxon>Streptophyta</taxon>
        <taxon>Embryophyta</taxon>
        <taxon>Tracheophyta</taxon>
        <taxon>Spermatophyta</taxon>
        <taxon>Magnoliopsida</taxon>
        <taxon>eudicotyledons</taxon>
        <taxon>Gunneridae</taxon>
        <taxon>Pentapetalae</taxon>
        <taxon>rosids</taxon>
        <taxon>Vitales</taxon>
        <taxon>Vitaceae</taxon>
        <taxon>Viteae</taxon>
        <taxon>Vitis</taxon>
    </lineage>
</organism>
<dbReference type="PANTHER" id="PTHR36617">
    <property type="entry name" value="PROTEIN, PUTATIVE-RELATED"/>
    <property type="match status" value="1"/>
</dbReference>
<dbReference type="AlphaFoldDB" id="A0A438JC44"/>
<dbReference type="Proteomes" id="UP000288805">
    <property type="component" value="Unassembled WGS sequence"/>
</dbReference>
<name>A0A438JC44_VITVI</name>
<evidence type="ECO:0000313" key="1">
    <source>
        <dbReference type="EMBL" id="RVX06518.1"/>
    </source>
</evidence>